<sequence length="313" mass="34717">MAFNWPTFRTRALTAIVFVAVMLTGLFWNQWSFLVLFSVIHFGCWWEYFNLLEKINKVSYDVYVKMGFMLLGYGLMIWFCGDVYRIAGYGVKQNVFLPVSVAGFIMLVFGIFMSKKIKLKSFAAAFLGIIYISLSWGLLIDLYSSTIDIHLHDTMYVVGSTFIPIVIIASIWINDTMAYIVGSFIGRRPLSSISPKKTWEGTIGGVILAVGIVGWISPLILFQGDNDGYASRIAPVLAAIALVAAITGTLGDLLESKLKRMAGVKDSGSIMPGHGGFLDRFDSLLIAVPFVWVLLLVLKNMLTITTPTYSIPQ</sequence>
<keyword evidence="14" id="KW-0443">Lipid metabolism</keyword>
<feature type="transmembrane region" description="Helical" evidence="24">
    <location>
        <begin position="284"/>
        <end position="302"/>
    </location>
</feature>
<feature type="transmembrane region" description="Helical" evidence="24">
    <location>
        <begin position="202"/>
        <end position="221"/>
    </location>
</feature>
<dbReference type="EMBL" id="JAKLTR010000023">
    <property type="protein sequence ID" value="MCG2617606.1"/>
    <property type="molecule type" value="Genomic_DNA"/>
</dbReference>
<evidence type="ECO:0000256" key="20">
    <source>
        <dbReference type="ARBA" id="ARBA00032253"/>
    </source>
</evidence>
<organism evidence="25 26">
    <name type="scientific">Terrimonas ginsenosidimutans</name>
    <dbReference type="NCBI Taxonomy" id="2908004"/>
    <lineage>
        <taxon>Bacteria</taxon>
        <taxon>Pseudomonadati</taxon>
        <taxon>Bacteroidota</taxon>
        <taxon>Chitinophagia</taxon>
        <taxon>Chitinophagales</taxon>
        <taxon>Chitinophagaceae</taxon>
        <taxon>Terrimonas</taxon>
    </lineage>
</organism>
<evidence type="ECO:0000256" key="8">
    <source>
        <dbReference type="ARBA" id="ARBA00022475"/>
    </source>
</evidence>
<keyword evidence="11 24" id="KW-0812">Transmembrane</keyword>
<evidence type="ECO:0000313" key="26">
    <source>
        <dbReference type="Proteomes" id="UP001165367"/>
    </source>
</evidence>
<evidence type="ECO:0000256" key="24">
    <source>
        <dbReference type="SAM" id="Phobius"/>
    </source>
</evidence>
<keyword evidence="10" id="KW-0808">Transferase</keyword>
<reference evidence="25" key="1">
    <citation type="submission" date="2022-01" db="EMBL/GenBank/DDBJ databases">
        <authorList>
            <person name="Jo J.-H."/>
            <person name="Im W.-T."/>
        </authorList>
    </citation>
    <scope>NUCLEOTIDE SEQUENCE</scope>
    <source>
        <strain evidence="25">NA20</strain>
    </source>
</reference>
<evidence type="ECO:0000256" key="22">
    <source>
        <dbReference type="ARBA" id="ARBA00032743"/>
    </source>
</evidence>
<comment type="similarity">
    <text evidence="5">Belongs to the CDS family.</text>
</comment>
<feature type="transmembrane region" description="Helical" evidence="24">
    <location>
        <begin position="121"/>
        <end position="143"/>
    </location>
</feature>
<dbReference type="RefSeq" id="WP_237876396.1">
    <property type="nucleotide sequence ID" value="NZ_JAKLTR010000023.1"/>
</dbReference>
<feature type="transmembrane region" description="Helical" evidence="24">
    <location>
        <begin position="155"/>
        <end position="181"/>
    </location>
</feature>
<keyword evidence="9" id="KW-0444">Lipid biosynthesis</keyword>
<evidence type="ECO:0000256" key="14">
    <source>
        <dbReference type="ARBA" id="ARBA00023098"/>
    </source>
</evidence>
<feature type="transmembrane region" description="Helical" evidence="24">
    <location>
        <begin position="12"/>
        <end position="28"/>
    </location>
</feature>
<proteinExistence type="inferred from homology"/>
<protein>
    <recommendedName>
        <fullName evidence="7">Phosphatidate cytidylyltransferase</fullName>
        <ecNumber evidence="6">2.7.7.41</ecNumber>
    </recommendedName>
    <alternativeName>
        <fullName evidence="20">CDP-DAG synthase</fullName>
    </alternativeName>
    <alternativeName>
        <fullName evidence="22">CDP-DG synthase</fullName>
    </alternativeName>
    <alternativeName>
        <fullName evidence="18">CDP-diacylglycerol synthase</fullName>
    </alternativeName>
    <alternativeName>
        <fullName evidence="21">CDP-diglyceride pyrophosphorylase</fullName>
    </alternativeName>
    <alternativeName>
        <fullName evidence="23">CDP-diglyceride synthase</fullName>
    </alternativeName>
    <alternativeName>
        <fullName evidence="19">CTP:phosphatidate cytidylyltransferase</fullName>
    </alternativeName>
</protein>
<keyword evidence="17" id="KW-1208">Phospholipid metabolism</keyword>
<evidence type="ECO:0000256" key="7">
    <source>
        <dbReference type="ARBA" id="ARBA00019373"/>
    </source>
</evidence>
<evidence type="ECO:0000313" key="25">
    <source>
        <dbReference type="EMBL" id="MCG2617606.1"/>
    </source>
</evidence>
<keyword evidence="8" id="KW-1003">Cell membrane</keyword>
<dbReference type="Pfam" id="PF01148">
    <property type="entry name" value="CTP_transf_1"/>
    <property type="match status" value="1"/>
</dbReference>
<comment type="pathway">
    <text evidence="4">Lipid metabolism.</text>
</comment>
<comment type="caution">
    <text evidence="25">The sequence shown here is derived from an EMBL/GenBank/DDBJ whole genome shotgun (WGS) entry which is preliminary data.</text>
</comment>
<evidence type="ECO:0000256" key="12">
    <source>
        <dbReference type="ARBA" id="ARBA00022695"/>
    </source>
</evidence>
<keyword evidence="26" id="KW-1185">Reference proteome</keyword>
<feature type="transmembrane region" description="Helical" evidence="24">
    <location>
        <begin position="233"/>
        <end position="254"/>
    </location>
</feature>
<feature type="transmembrane region" description="Helical" evidence="24">
    <location>
        <begin position="63"/>
        <end position="84"/>
    </location>
</feature>
<evidence type="ECO:0000256" key="11">
    <source>
        <dbReference type="ARBA" id="ARBA00022692"/>
    </source>
</evidence>
<feature type="transmembrane region" description="Helical" evidence="24">
    <location>
        <begin position="96"/>
        <end position="114"/>
    </location>
</feature>
<dbReference type="EC" id="2.7.7.41" evidence="6"/>
<evidence type="ECO:0000256" key="5">
    <source>
        <dbReference type="ARBA" id="ARBA00010185"/>
    </source>
</evidence>
<evidence type="ECO:0000256" key="4">
    <source>
        <dbReference type="ARBA" id="ARBA00005189"/>
    </source>
</evidence>
<evidence type="ECO:0000256" key="6">
    <source>
        <dbReference type="ARBA" id="ARBA00012487"/>
    </source>
</evidence>
<keyword evidence="15 24" id="KW-0472">Membrane</keyword>
<evidence type="ECO:0000256" key="9">
    <source>
        <dbReference type="ARBA" id="ARBA00022516"/>
    </source>
</evidence>
<evidence type="ECO:0000256" key="10">
    <source>
        <dbReference type="ARBA" id="ARBA00022679"/>
    </source>
</evidence>
<evidence type="ECO:0000256" key="19">
    <source>
        <dbReference type="ARBA" id="ARBA00031825"/>
    </source>
</evidence>
<accession>A0ABS9KZ46</accession>
<evidence type="ECO:0000256" key="23">
    <source>
        <dbReference type="ARBA" id="ARBA00033406"/>
    </source>
</evidence>
<evidence type="ECO:0000256" key="13">
    <source>
        <dbReference type="ARBA" id="ARBA00022989"/>
    </source>
</evidence>
<gene>
    <name evidence="25" type="ORF">LZZ85_25120</name>
</gene>
<dbReference type="PANTHER" id="PTHR46382:SF1">
    <property type="entry name" value="PHOSPHATIDATE CYTIDYLYLTRANSFERASE"/>
    <property type="match status" value="1"/>
</dbReference>
<keyword evidence="12 25" id="KW-0548">Nucleotidyltransferase</keyword>
<evidence type="ECO:0000256" key="17">
    <source>
        <dbReference type="ARBA" id="ARBA00023264"/>
    </source>
</evidence>
<name>A0ABS9KZ46_9BACT</name>
<evidence type="ECO:0000256" key="3">
    <source>
        <dbReference type="ARBA" id="ARBA00005119"/>
    </source>
</evidence>
<evidence type="ECO:0000256" key="16">
    <source>
        <dbReference type="ARBA" id="ARBA00023209"/>
    </source>
</evidence>
<dbReference type="GO" id="GO:0016779">
    <property type="term" value="F:nucleotidyltransferase activity"/>
    <property type="evidence" value="ECO:0007669"/>
    <property type="project" value="UniProtKB-KW"/>
</dbReference>
<evidence type="ECO:0000256" key="1">
    <source>
        <dbReference type="ARBA" id="ARBA00001698"/>
    </source>
</evidence>
<comment type="subcellular location">
    <subcellularLocation>
        <location evidence="2">Cell membrane</location>
        <topology evidence="2">Multi-pass membrane protein</topology>
    </subcellularLocation>
</comment>
<evidence type="ECO:0000256" key="18">
    <source>
        <dbReference type="ARBA" id="ARBA00029893"/>
    </source>
</evidence>
<evidence type="ECO:0000256" key="21">
    <source>
        <dbReference type="ARBA" id="ARBA00032396"/>
    </source>
</evidence>
<dbReference type="Proteomes" id="UP001165367">
    <property type="component" value="Unassembled WGS sequence"/>
</dbReference>
<dbReference type="PANTHER" id="PTHR46382">
    <property type="entry name" value="PHOSPHATIDATE CYTIDYLYLTRANSFERASE"/>
    <property type="match status" value="1"/>
</dbReference>
<evidence type="ECO:0000256" key="15">
    <source>
        <dbReference type="ARBA" id="ARBA00023136"/>
    </source>
</evidence>
<comment type="pathway">
    <text evidence="3">Phospholipid metabolism; CDP-diacylglycerol biosynthesis; CDP-diacylglycerol from sn-glycerol 3-phosphate: step 3/3.</text>
</comment>
<comment type="catalytic activity">
    <reaction evidence="1">
        <text>a 1,2-diacyl-sn-glycero-3-phosphate + CTP + H(+) = a CDP-1,2-diacyl-sn-glycerol + diphosphate</text>
        <dbReference type="Rhea" id="RHEA:16229"/>
        <dbReference type="ChEBI" id="CHEBI:15378"/>
        <dbReference type="ChEBI" id="CHEBI:33019"/>
        <dbReference type="ChEBI" id="CHEBI:37563"/>
        <dbReference type="ChEBI" id="CHEBI:58332"/>
        <dbReference type="ChEBI" id="CHEBI:58608"/>
        <dbReference type="EC" id="2.7.7.41"/>
    </reaction>
</comment>
<evidence type="ECO:0000256" key="2">
    <source>
        <dbReference type="ARBA" id="ARBA00004651"/>
    </source>
</evidence>
<keyword evidence="16" id="KW-0594">Phospholipid biosynthesis</keyword>
<keyword evidence="13 24" id="KW-1133">Transmembrane helix</keyword>